<dbReference type="Proteomes" id="UP000176005">
    <property type="component" value="Unassembled WGS sequence"/>
</dbReference>
<evidence type="ECO:0000259" key="2">
    <source>
        <dbReference type="SMART" id="SM00331"/>
    </source>
</evidence>
<organism evidence="3 4">
    <name type="scientific">Streptomyces nanshensis</name>
    <dbReference type="NCBI Taxonomy" id="518642"/>
    <lineage>
        <taxon>Bacteria</taxon>
        <taxon>Bacillati</taxon>
        <taxon>Actinomycetota</taxon>
        <taxon>Actinomycetes</taxon>
        <taxon>Kitasatosporales</taxon>
        <taxon>Streptomycetaceae</taxon>
        <taxon>Streptomyces</taxon>
    </lineage>
</organism>
<proteinExistence type="predicted"/>
<evidence type="ECO:0000256" key="1">
    <source>
        <dbReference type="ARBA" id="ARBA00022801"/>
    </source>
</evidence>
<dbReference type="PATRIC" id="fig|518642.10.peg.5835"/>
<sequence length="420" mass="44653">MDRLTAVERALRAAAPYGLLDVVADALRQHYSAVDVQLRMADYGVRSLQAVGADAGIAGEAVDAGAAGEALAAAPSAEPVLIHDSPQGRAFGAADPVVVPDLASGTVTVHIAVSVRGDRVGVLSVTLPESACEGELLPELTYLCEALGHEIMVAERDTDLYLLARRASRLTLAAEMQWQLLPGRSCRRPEFALGAHLEPAYAIFGDNFDWSSSADHLTLTVTNGMGEGIDAALLSNLAVNAVRNARRAGLGLADQAFLADQAVFAQYRGAAYVSMLLMRFALETGRVEVVEAGSPRVWRMREGKVEPLGFDAQLPLGMFEDTGFVAEYADVRPGDRLLIASDGVYDTSSKAGERYGEAALVRSLTANRLLPAAQVPRAMLRELSEYRGVTPLDDDALVLCLDWYGREDGAGGAATRDGLP</sequence>
<dbReference type="EMBL" id="LJGW01000405">
    <property type="protein sequence ID" value="OEV08741.1"/>
    <property type="molecule type" value="Genomic_DNA"/>
</dbReference>
<dbReference type="InterPro" id="IPR036457">
    <property type="entry name" value="PPM-type-like_dom_sf"/>
</dbReference>
<dbReference type="Pfam" id="PF07228">
    <property type="entry name" value="SpoIIE"/>
    <property type="match status" value="1"/>
</dbReference>
<dbReference type="AlphaFoldDB" id="A0A1E7KXX8"/>
<dbReference type="GO" id="GO:0016791">
    <property type="term" value="F:phosphatase activity"/>
    <property type="evidence" value="ECO:0007669"/>
    <property type="project" value="TreeGrafter"/>
</dbReference>
<keyword evidence="4" id="KW-1185">Reference proteome</keyword>
<evidence type="ECO:0000313" key="4">
    <source>
        <dbReference type="Proteomes" id="UP000176005"/>
    </source>
</evidence>
<keyword evidence="1" id="KW-0378">Hydrolase</keyword>
<dbReference type="PANTHER" id="PTHR43156:SF2">
    <property type="entry name" value="STAGE II SPORULATION PROTEIN E"/>
    <property type="match status" value="1"/>
</dbReference>
<accession>A0A1E7KXX8</accession>
<name>A0A1E7KXX8_9ACTN</name>
<protein>
    <submittedName>
        <fullName evidence="3">Phosphatase</fullName>
    </submittedName>
</protein>
<dbReference type="SMART" id="SM00331">
    <property type="entry name" value="PP2C_SIG"/>
    <property type="match status" value="1"/>
</dbReference>
<dbReference type="InterPro" id="IPR052016">
    <property type="entry name" value="Bact_Sigma-Reg"/>
</dbReference>
<dbReference type="PANTHER" id="PTHR43156">
    <property type="entry name" value="STAGE II SPORULATION PROTEIN E-RELATED"/>
    <property type="match status" value="1"/>
</dbReference>
<dbReference type="RefSeq" id="WP_070019220.1">
    <property type="nucleotide sequence ID" value="NZ_LJGW01000405.1"/>
</dbReference>
<dbReference type="InterPro" id="IPR001932">
    <property type="entry name" value="PPM-type_phosphatase-like_dom"/>
</dbReference>
<comment type="caution">
    <text evidence="3">The sequence shown here is derived from an EMBL/GenBank/DDBJ whole genome shotgun (WGS) entry which is preliminary data.</text>
</comment>
<dbReference type="SUPFAM" id="SSF81606">
    <property type="entry name" value="PP2C-like"/>
    <property type="match status" value="1"/>
</dbReference>
<reference evidence="3 4" key="1">
    <citation type="journal article" date="2016" name="Front. Microbiol.">
        <title>Comparative Genomics Analysis of Streptomyces Species Reveals Their Adaptation to the Marine Environment and Their Diversity at the Genomic Level.</title>
        <authorList>
            <person name="Tian X."/>
            <person name="Zhang Z."/>
            <person name="Yang T."/>
            <person name="Chen M."/>
            <person name="Li J."/>
            <person name="Chen F."/>
            <person name="Yang J."/>
            <person name="Li W."/>
            <person name="Zhang B."/>
            <person name="Zhang Z."/>
            <person name="Wu J."/>
            <person name="Zhang C."/>
            <person name="Long L."/>
            <person name="Xiao J."/>
        </authorList>
    </citation>
    <scope>NUCLEOTIDE SEQUENCE [LARGE SCALE GENOMIC DNA]</scope>
    <source>
        <strain evidence="3 4">SCSIO 10429</strain>
    </source>
</reference>
<evidence type="ECO:0000313" key="3">
    <source>
        <dbReference type="EMBL" id="OEV08741.1"/>
    </source>
</evidence>
<dbReference type="Gene3D" id="3.60.40.10">
    <property type="entry name" value="PPM-type phosphatase domain"/>
    <property type="match status" value="1"/>
</dbReference>
<feature type="domain" description="PPM-type phosphatase" evidence="2">
    <location>
        <begin position="188"/>
        <end position="403"/>
    </location>
</feature>
<gene>
    <name evidence="3" type="ORF">AN218_25175</name>
</gene>